<feature type="compositionally biased region" description="Polar residues" evidence="11">
    <location>
        <begin position="42"/>
        <end position="62"/>
    </location>
</feature>
<evidence type="ECO:0000256" key="4">
    <source>
        <dbReference type="ARBA" id="ARBA00022792"/>
    </source>
</evidence>
<protein>
    <recommendedName>
        <fullName evidence="12">Thioredoxin domain-containing protein</fullName>
    </recommendedName>
</protein>
<dbReference type="Gene3D" id="3.40.30.10">
    <property type="entry name" value="Glutaredoxin"/>
    <property type="match status" value="1"/>
</dbReference>
<reference evidence="13" key="1">
    <citation type="submission" date="2016-10" db="EMBL/GenBank/DDBJ databases">
        <title>Phylogenomic data for the living fossil Bartheletia paradoxa suggests that the early evolutionary history of major basidiomycete lineages might not be bifurcate.</title>
        <authorList>
            <person name="Mishra B."/>
            <person name="Choi Y.-J."/>
            <person name="Bauer R."/>
            <person name="Thines M."/>
        </authorList>
    </citation>
    <scope>NUCLEOTIDE SEQUENCE</scope>
</reference>
<dbReference type="PANTHER" id="PTHR12151:SF5">
    <property type="entry name" value="AT19154P"/>
    <property type="match status" value="1"/>
</dbReference>
<evidence type="ECO:0000256" key="9">
    <source>
        <dbReference type="PIRSR" id="PIRSR037736-1"/>
    </source>
</evidence>
<feature type="region of interest" description="Disordered" evidence="11">
    <location>
        <begin position="40"/>
        <end position="70"/>
    </location>
</feature>
<dbReference type="PROSITE" id="PS51352">
    <property type="entry name" value="THIOREDOXIN_2"/>
    <property type="match status" value="1"/>
</dbReference>
<feature type="disulfide bond" description="Redox-active" evidence="10">
    <location>
        <begin position="155"/>
        <end position="159"/>
    </location>
</feature>
<keyword evidence="5 9" id="KW-0186">Copper</keyword>
<evidence type="ECO:0000256" key="11">
    <source>
        <dbReference type="SAM" id="MobiDB-lite"/>
    </source>
</evidence>
<evidence type="ECO:0000259" key="12">
    <source>
        <dbReference type="PROSITE" id="PS51352"/>
    </source>
</evidence>
<keyword evidence="10" id="KW-1015">Disulfide bond</keyword>
<dbReference type="GO" id="GO:0005743">
    <property type="term" value="C:mitochondrial inner membrane"/>
    <property type="evidence" value="ECO:0007669"/>
    <property type="project" value="UniProtKB-SubCell"/>
</dbReference>
<keyword evidence="3 9" id="KW-0479">Metal-binding</keyword>
<dbReference type="AlphaFoldDB" id="A0A2D0XHX1"/>
<dbReference type="SUPFAM" id="SSF52833">
    <property type="entry name" value="Thioredoxin-like"/>
    <property type="match status" value="1"/>
</dbReference>
<evidence type="ECO:0000256" key="7">
    <source>
        <dbReference type="ARBA" id="ARBA00023136"/>
    </source>
</evidence>
<evidence type="ECO:0000256" key="10">
    <source>
        <dbReference type="PIRSR" id="PIRSR603782-2"/>
    </source>
</evidence>
<evidence type="ECO:0000313" key="13">
    <source>
        <dbReference type="EMBL" id="ASF90266.1"/>
    </source>
</evidence>
<keyword evidence="7" id="KW-0472">Membrane</keyword>
<dbReference type="PANTHER" id="PTHR12151">
    <property type="entry name" value="ELECTRON TRANSPORT PROTIN SCO1/SENC FAMILY MEMBER"/>
    <property type="match status" value="1"/>
</dbReference>
<dbReference type="FunFam" id="3.40.30.10:FF:000013">
    <property type="entry name" value="Blast:Protein SCO1 homolog, mitochondrial"/>
    <property type="match status" value="1"/>
</dbReference>
<dbReference type="CDD" id="cd02968">
    <property type="entry name" value="SCO"/>
    <property type="match status" value="1"/>
</dbReference>
<dbReference type="InterPro" id="IPR003782">
    <property type="entry name" value="SCO1/SenC"/>
</dbReference>
<sequence>MSILRTALRSSACHLARQASVTAGAASPLRSFARAYSASRPAFNQTPTSENRTPTPKPSSTEAPDEEKKRNAASIGPFGLKAGALFLITGGGLYFYFEEEKKKVAERKRMETATIKAGRPLVGGPFSLVAQNGKPFTHEDLFGKFSLIYFGFTNCPDICPEELDKMGCVVDEVAKKYGEVITPVFISCDPARDTVEQVAQYVTDFHPSLIGLTGPYASIKSACKVFRVYFSTPPDASPDQDYLVDHSIFFYLMDPNGKFVEAFGRATSEQDIRERTNREVGEWVMNGGKFRMGAGKLRE</sequence>
<evidence type="ECO:0000256" key="1">
    <source>
        <dbReference type="ARBA" id="ARBA00004273"/>
    </source>
</evidence>
<dbReference type="InterPro" id="IPR017276">
    <property type="entry name" value="Synth_of_cyt-c-oxidase_Sco1/2"/>
</dbReference>
<dbReference type="GO" id="GO:0006878">
    <property type="term" value="P:intracellular copper ion homeostasis"/>
    <property type="evidence" value="ECO:0007669"/>
    <property type="project" value="UniProtKB-UniRule"/>
</dbReference>
<proteinExistence type="inferred from homology"/>
<dbReference type="InterPro" id="IPR013766">
    <property type="entry name" value="Thioredoxin_domain"/>
</dbReference>
<name>A0A2D0XHX1_9BASI</name>
<feature type="binding site" evidence="9">
    <location>
        <position position="159"/>
    </location>
    <ligand>
        <name>Cu cation</name>
        <dbReference type="ChEBI" id="CHEBI:23378"/>
    </ligand>
</feature>
<gene>
    <name evidence="13" type="ORF">SPAR03474</name>
</gene>
<feature type="domain" description="Thioredoxin" evidence="12">
    <location>
        <begin position="117"/>
        <end position="281"/>
    </location>
</feature>
<evidence type="ECO:0000256" key="2">
    <source>
        <dbReference type="ARBA" id="ARBA00010996"/>
    </source>
</evidence>
<feature type="binding site" evidence="9">
    <location>
        <position position="155"/>
    </location>
    <ligand>
        <name>Cu cation</name>
        <dbReference type="ChEBI" id="CHEBI:23378"/>
    </ligand>
</feature>
<accession>A0A2D0XHX1</accession>
<keyword evidence="4 8" id="KW-0999">Mitochondrion inner membrane</keyword>
<dbReference type="GO" id="GO:0033617">
    <property type="term" value="P:mitochondrial respiratory chain complex IV assembly"/>
    <property type="evidence" value="ECO:0007669"/>
    <property type="project" value="TreeGrafter"/>
</dbReference>
<organism evidence="13">
    <name type="scientific">Bartheletia paradoxa</name>
    <dbReference type="NCBI Taxonomy" id="669517"/>
    <lineage>
        <taxon>Eukaryota</taxon>
        <taxon>Fungi</taxon>
        <taxon>Dikarya</taxon>
        <taxon>Basidiomycota</taxon>
        <taxon>Agaricomycotina</taxon>
        <taxon>Bartheletiomycetes</taxon>
        <taxon>Bartheletiales</taxon>
        <taxon>Bartheletiaceae</taxon>
        <taxon>Bartheletia</taxon>
    </lineage>
</organism>
<evidence type="ECO:0000256" key="8">
    <source>
        <dbReference type="PIRNR" id="PIRNR037736"/>
    </source>
</evidence>
<comment type="subcellular location">
    <subcellularLocation>
        <location evidence="1 8">Mitochondrion inner membrane</location>
    </subcellularLocation>
</comment>
<comment type="similarity">
    <text evidence="2 8">Belongs to the SCO1/2 family.</text>
</comment>
<evidence type="ECO:0000256" key="6">
    <source>
        <dbReference type="ARBA" id="ARBA00023128"/>
    </source>
</evidence>
<dbReference type="GO" id="GO:0016531">
    <property type="term" value="F:copper chaperone activity"/>
    <property type="evidence" value="ECO:0007669"/>
    <property type="project" value="InterPro"/>
</dbReference>
<dbReference type="GO" id="GO:0005507">
    <property type="term" value="F:copper ion binding"/>
    <property type="evidence" value="ECO:0007669"/>
    <property type="project" value="InterPro"/>
</dbReference>
<evidence type="ECO:0000256" key="3">
    <source>
        <dbReference type="ARBA" id="ARBA00022723"/>
    </source>
</evidence>
<dbReference type="EMBL" id="KY000327">
    <property type="protein sequence ID" value="ASF90266.1"/>
    <property type="molecule type" value="Genomic_DNA"/>
</dbReference>
<dbReference type="PIRSF" id="PIRSF037736">
    <property type="entry name" value="SCO1"/>
    <property type="match status" value="1"/>
</dbReference>
<feature type="binding site" evidence="9">
    <location>
        <position position="246"/>
    </location>
    <ligand>
        <name>Cu cation</name>
        <dbReference type="ChEBI" id="CHEBI:23378"/>
    </ligand>
</feature>
<dbReference type="InterPro" id="IPR036249">
    <property type="entry name" value="Thioredoxin-like_sf"/>
</dbReference>
<evidence type="ECO:0000256" key="5">
    <source>
        <dbReference type="ARBA" id="ARBA00023008"/>
    </source>
</evidence>
<dbReference type="Pfam" id="PF02630">
    <property type="entry name" value="SCO1-SenC"/>
    <property type="match status" value="1"/>
</dbReference>
<keyword evidence="6 8" id="KW-0496">Mitochondrion</keyword>